<accession>A0A1Y2F9J2</accession>
<proteinExistence type="predicted"/>
<dbReference type="Proteomes" id="UP000193920">
    <property type="component" value="Unassembled WGS sequence"/>
</dbReference>
<comment type="caution">
    <text evidence="2">The sequence shown here is derived from an EMBL/GenBank/DDBJ whole genome shotgun (WGS) entry which is preliminary data.</text>
</comment>
<name>A0A1Y2F9J2_9FUNG</name>
<keyword evidence="3" id="KW-1185">Reference proteome</keyword>
<evidence type="ECO:0000256" key="1">
    <source>
        <dbReference type="SAM" id="MobiDB-lite"/>
    </source>
</evidence>
<gene>
    <name evidence="2" type="ORF">LY90DRAFT_500356</name>
</gene>
<feature type="compositionally biased region" description="Basic and acidic residues" evidence="1">
    <location>
        <begin position="98"/>
        <end position="110"/>
    </location>
</feature>
<evidence type="ECO:0000313" key="2">
    <source>
        <dbReference type="EMBL" id="ORY80578.1"/>
    </source>
</evidence>
<reference evidence="2 3" key="1">
    <citation type="submission" date="2016-08" db="EMBL/GenBank/DDBJ databases">
        <title>A Parts List for Fungal Cellulosomes Revealed by Comparative Genomics.</title>
        <authorList>
            <consortium name="DOE Joint Genome Institute"/>
            <person name="Haitjema C.H."/>
            <person name="Gilmore S.P."/>
            <person name="Henske J.K."/>
            <person name="Solomon K.V."/>
            <person name="De Groot R."/>
            <person name="Kuo A."/>
            <person name="Mondo S.J."/>
            <person name="Salamov A.A."/>
            <person name="Labutti K."/>
            <person name="Zhao Z."/>
            <person name="Chiniquy J."/>
            <person name="Barry K."/>
            <person name="Brewer H.M."/>
            <person name="Purvine S.O."/>
            <person name="Wright A.T."/>
            <person name="Boxma B."/>
            <person name="Van Alen T."/>
            <person name="Hackstein J.H."/>
            <person name="Baker S.E."/>
            <person name="Grigoriev I.V."/>
            <person name="O'Malley M.A."/>
        </authorList>
    </citation>
    <scope>NUCLEOTIDE SEQUENCE [LARGE SCALE GENOMIC DNA]</scope>
    <source>
        <strain evidence="2 3">G1</strain>
    </source>
</reference>
<organism evidence="2 3">
    <name type="scientific">Neocallimastix californiae</name>
    <dbReference type="NCBI Taxonomy" id="1754190"/>
    <lineage>
        <taxon>Eukaryota</taxon>
        <taxon>Fungi</taxon>
        <taxon>Fungi incertae sedis</taxon>
        <taxon>Chytridiomycota</taxon>
        <taxon>Chytridiomycota incertae sedis</taxon>
        <taxon>Neocallimastigomycetes</taxon>
        <taxon>Neocallimastigales</taxon>
        <taxon>Neocallimastigaceae</taxon>
        <taxon>Neocallimastix</taxon>
    </lineage>
</organism>
<sequence length="110" mass="12836">MIELLLNTCFNCNDVSIVNEACNIIENIACIPGIYDYEKLNNSNKNFILNKELPFDFIANEDESFFFNNIIYIMKNSLGNIKGYEKLNKDDEPNETMEESHIKKQEKLIM</sequence>
<protein>
    <submittedName>
        <fullName evidence="2">Uncharacterized protein</fullName>
    </submittedName>
</protein>
<dbReference type="AlphaFoldDB" id="A0A1Y2F9J2"/>
<feature type="region of interest" description="Disordered" evidence="1">
    <location>
        <begin position="89"/>
        <end position="110"/>
    </location>
</feature>
<dbReference type="EMBL" id="MCOG01000012">
    <property type="protein sequence ID" value="ORY80578.1"/>
    <property type="molecule type" value="Genomic_DNA"/>
</dbReference>
<evidence type="ECO:0000313" key="3">
    <source>
        <dbReference type="Proteomes" id="UP000193920"/>
    </source>
</evidence>